<dbReference type="PROSITE" id="PS50026">
    <property type="entry name" value="EGF_3"/>
    <property type="match status" value="1"/>
</dbReference>
<keyword evidence="8" id="KW-0067">ATP-binding</keyword>
<protein>
    <submittedName>
        <fullName evidence="17">Wall-associated receptor kinase 3</fullName>
    </submittedName>
</protein>
<evidence type="ECO:0000256" key="6">
    <source>
        <dbReference type="ARBA" id="ARBA00022741"/>
    </source>
</evidence>
<feature type="domain" description="Protein kinase" evidence="15">
    <location>
        <begin position="227"/>
        <end position="599"/>
    </location>
</feature>
<keyword evidence="9" id="KW-1015">Disulfide bond</keyword>
<evidence type="ECO:0000256" key="14">
    <source>
        <dbReference type="SAM" id="Phobius"/>
    </source>
</evidence>
<dbReference type="GO" id="GO:0030247">
    <property type="term" value="F:polysaccharide binding"/>
    <property type="evidence" value="ECO:0007669"/>
    <property type="project" value="InterPro"/>
</dbReference>
<dbReference type="InterPro" id="IPR001881">
    <property type="entry name" value="EGF-like_Ca-bd_dom"/>
</dbReference>
<dbReference type="Pfam" id="PF00069">
    <property type="entry name" value="Pkinase"/>
    <property type="match status" value="1"/>
</dbReference>
<evidence type="ECO:0000313" key="18">
    <source>
        <dbReference type="Proteomes" id="UP000288805"/>
    </source>
</evidence>
<dbReference type="InterPro" id="IPR008271">
    <property type="entry name" value="Ser/Thr_kinase_AS"/>
</dbReference>
<evidence type="ECO:0000256" key="10">
    <source>
        <dbReference type="ARBA" id="ARBA00023180"/>
    </source>
</evidence>
<dbReference type="PROSITE" id="PS00010">
    <property type="entry name" value="ASX_HYDROXYL"/>
    <property type="match status" value="1"/>
</dbReference>
<keyword evidence="2" id="KW-0723">Serine/threonine-protein kinase</keyword>
<dbReference type="InterPro" id="IPR025287">
    <property type="entry name" value="WAK_GUB"/>
</dbReference>
<dbReference type="InterPro" id="IPR000152">
    <property type="entry name" value="EGF-type_Asp/Asn_hydroxyl_site"/>
</dbReference>
<dbReference type="EMBL" id="QGNW01001188">
    <property type="protein sequence ID" value="RVW51094.1"/>
    <property type="molecule type" value="Genomic_DNA"/>
</dbReference>
<dbReference type="InterPro" id="IPR018097">
    <property type="entry name" value="EGF_Ca-bd_CS"/>
</dbReference>
<evidence type="ECO:0000256" key="7">
    <source>
        <dbReference type="ARBA" id="ARBA00022777"/>
    </source>
</evidence>
<dbReference type="PROSITE" id="PS00108">
    <property type="entry name" value="PROTEIN_KINASE_ST"/>
    <property type="match status" value="1"/>
</dbReference>
<comment type="caution">
    <text evidence="13">Lacks conserved residue(s) required for the propagation of feature annotation.</text>
</comment>
<evidence type="ECO:0000256" key="12">
    <source>
        <dbReference type="ARBA" id="ARBA00047951"/>
    </source>
</evidence>
<comment type="subcellular location">
    <subcellularLocation>
        <location evidence="1">Membrane</location>
        <topology evidence="1">Single-pass type I membrane protein</topology>
    </subcellularLocation>
</comment>
<comment type="caution">
    <text evidence="17">The sequence shown here is derived from an EMBL/GenBank/DDBJ whole genome shotgun (WGS) entry which is preliminary data.</text>
</comment>
<dbReference type="GO" id="GO:0016020">
    <property type="term" value="C:membrane"/>
    <property type="evidence" value="ECO:0007669"/>
    <property type="project" value="UniProtKB-SubCell"/>
</dbReference>
<accession>A0A438ETJ4</accession>
<dbReference type="SUPFAM" id="SSF57196">
    <property type="entry name" value="EGF/Laminin"/>
    <property type="match status" value="1"/>
</dbReference>
<dbReference type="AlphaFoldDB" id="A0A438ETJ4"/>
<keyword evidence="14" id="KW-0812">Transmembrane</keyword>
<name>A0A438ETJ4_VITVI</name>
<organism evidence="17 18">
    <name type="scientific">Vitis vinifera</name>
    <name type="common">Grape</name>
    <dbReference type="NCBI Taxonomy" id="29760"/>
    <lineage>
        <taxon>Eukaryota</taxon>
        <taxon>Viridiplantae</taxon>
        <taxon>Streptophyta</taxon>
        <taxon>Embryophyta</taxon>
        <taxon>Tracheophyta</taxon>
        <taxon>Spermatophyta</taxon>
        <taxon>Magnoliopsida</taxon>
        <taxon>eudicotyledons</taxon>
        <taxon>Gunneridae</taxon>
        <taxon>Pentapetalae</taxon>
        <taxon>rosids</taxon>
        <taxon>Vitales</taxon>
        <taxon>Vitaceae</taxon>
        <taxon>Viteae</taxon>
        <taxon>Vitis</taxon>
    </lineage>
</organism>
<keyword evidence="4" id="KW-0808">Transferase</keyword>
<keyword evidence="5" id="KW-0732">Signal</keyword>
<keyword evidence="3 13" id="KW-0245">EGF-like domain</keyword>
<dbReference type="GO" id="GO:0005509">
    <property type="term" value="F:calcium ion binding"/>
    <property type="evidence" value="ECO:0007669"/>
    <property type="project" value="InterPro"/>
</dbReference>
<evidence type="ECO:0000256" key="2">
    <source>
        <dbReference type="ARBA" id="ARBA00022527"/>
    </source>
</evidence>
<dbReference type="GO" id="GO:0007166">
    <property type="term" value="P:cell surface receptor signaling pathway"/>
    <property type="evidence" value="ECO:0007669"/>
    <property type="project" value="InterPro"/>
</dbReference>
<proteinExistence type="predicted"/>
<keyword evidence="17" id="KW-0675">Receptor</keyword>
<comment type="catalytic activity">
    <reaction evidence="11">
        <text>L-seryl-[protein] + ATP = O-phospho-L-seryl-[protein] + ADP + H(+)</text>
        <dbReference type="Rhea" id="RHEA:17989"/>
        <dbReference type="Rhea" id="RHEA-COMP:9863"/>
        <dbReference type="Rhea" id="RHEA-COMP:11604"/>
        <dbReference type="ChEBI" id="CHEBI:15378"/>
        <dbReference type="ChEBI" id="CHEBI:29999"/>
        <dbReference type="ChEBI" id="CHEBI:30616"/>
        <dbReference type="ChEBI" id="CHEBI:83421"/>
        <dbReference type="ChEBI" id="CHEBI:456216"/>
    </reaction>
</comment>
<evidence type="ECO:0000259" key="15">
    <source>
        <dbReference type="PROSITE" id="PS50011"/>
    </source>
</evidence>
<dbReference type="PANTHER" id="PTHR27005:SF468">
    <property type="entry name" value="OS01G0310500 PROTEIN"/>
    <property type="match status" value="1"/>
</dbReference>
<feature type="domain" description="EGF-like" evidence="16">
    <location>
        <begin position="270"/>
        <end position="315"/>
    </location>
</feature>
<gene>
    <name evidence="17" type="primary">WAK3_1</name>
    <name evidence="17" type="ORF">CK203_077586</name>
</gene>
<dbReference type="Gene3D" id="2.90.20.10">
    <property type="entry name" value="Plasmodium vivax P25 domain"/>
    <property type="match status" value="1"/>
</dbReference>
<evidence type="ECO:0000256" key="1">
    <source>
        <dbReference type="ARBA" id="ARBA00004479"/>
    </source>
</evidence>
<dbReference type="GO" id="GO:0005524">
    <property type="term" value="F:ATP binding"/>
    <property type="evidence" value="ECO:0007669"/>
    <property type="project" value="UniProtKB-KW"/>
</dbReference>
<dbReference type="PANTHER" id="PTHR27005">
    <property type="entry name" value="WALL-ASSOCIATED RECEPTOR KINASE-LIKE 21"/>
    <property type="match status" value="1"/>
</dbReference>
<dbReference type="Gene3D" id="1.10.510.10">
    <property type="entry name" value="Transferase(Phosphotransferase) domain 1"/>
    <property type="match status" value="1"/>
</dbReference>
<dbReference type="Pfam" id="PF13947">
    <property type="entry name" value="GUB_WAK_bind"/>
    <property type="match status" value="1"/>
</dbReference>
<keyword evidence="10" id="KW-0325">Glycoprotein</keyword>
<dbReference type="GO" id="GO:0004674">
    <property type="term" value="F:protein serine/threonine kinase activity"/>
    <property type="evidence" value="ECO:0007669"/>
    <property type="project" value="UniProtKB-KW"/>
</dbReference>
<dbReference type="InterPro" id="IPR011009">
    <property type="entry name" value="Kinase-like_dom_sf"/>
</dbReference>
<evidence type="ECO:0000256" key="5">
    <source>
        <dbReference type="ARBA" id="ARBA00022729"/>
    </source>
</evidence>
<feature type="transmembrane region" description="Helical" evidence="14">
    <location>
        <begin position="321"/>
        <end position="344"/>
    </location>
</feature>
<dbReference type="InterPro" id="IPR049883">
    <property type="entry name" value="NOTCH1_EGF-like"/>
</dbReference>
<dbReference type="FunFam" id="1.10.510.10:FF:000084">
    <property type="entry name" value="Wall-associated receptor kinase 2"/>
    <property type="match status" value="1"/>
</dbReference>
<evidence type="ECO:0000256" key="11">
    <source>
        <dbReference type="ARBA" id="ARBA00047558"/>
    </source>
</evidence>
<dbReference type="InterPro" id="IPR000719">
    <property type="entry name" value="Prot_kinase_dom"/>
</dbReference>
<comment type="catalytic activity">
    <reaction evidence="12">
        <text>L-threonyl-[protein] + ATP = O-phospho-L-threonyl-[protein] + ADP + H(+)</text>
        <dbReference type="Rhea" id="RHEA:46608"/>
        <dbReference type="Rhea" id="RHEA-COMP:11060"/>
        <dbReference type="Rhea" id="RHEA-COMP:11605"/>
        <dbReference type="ChEBI" id="CHEBI:15378"/>
        <dbReference type="ChEBI" id="CHEBI:30013"/>
        <dbReference type="ChEBI" id="CHEBI:30616"/>
        <dbReference type="ChEBI" id="CHEBI:61977"/>
        <dbReference type="ChEBI" id="CHEBI:456216"/>
    </reaction>
</comment>
<evidence type="ECO:0000256" key="8">
    <source>
        <dbReference type="ARBA" id="ARBA00022840"/>
    </source>
</evidence>
<dbReference type="Pfam" id="PF07645">
    <property type="entry name" value="EGF_CA"/>
    <property type="match status" value="1"/>
</dbReference>
<dbReference type="PROSITE" id="PS50011">
    <property type="entry name" value="PROTEIN_KINASE_DOM"/>
    <property type="match status" value="1"/>
</dbReference>
<keyword evidence="6" id="KW-0547">Nucleotide-binding</keyword>
<evidence type="ECO:0000259" key="16">
    <source>
        <dbReference type="PROSITE" id="PS50026"/>
    </source>
</evidence>
<dbReference type="Proteomes" id="UP000288805">
    <property type="component" value="Unassembled WGS sequence"/>
</dbReference>
<evidence type="ECO:0000256" key="13">
    <source>
        <dbReference type="PROSITE-ProRule" id="PRU00076"/>
    </source>
</evidence>
<keyword evidence="14" id="KW-1133">Transmembrane helix</keyword>
<sequence>MAAAAVAQAKPGCPDRCGNVSIPYPFGTKKDCYISQHFLLHCNDSVVPPKLTLGINLDVVSISLELGELQILNYVGSDCYSSSGELVHNNDPSLSSGLGYTISGRRNKFTAVGCDTYAIVRAYKGEERYTTGCMSVCDSITNVKNGSCSGIGCCETSIPEGTTNFTVKLSSYNNHSSIWAFNPCSYAFVVEETHFKFSSNQFRDLNNTEDLPVVLDWRIGKERCKAARKTETYACKGKSECYEPYDRSGYLCKCLDGYHGNPYLPDGCQDINECDDPSLNKCVKKGRCKNTPGNYTCSCPKGYHGDGRQDGDRCNLDHLQVVPVVLGAGIGFMILLLSISWLYWGLKKRKFIRLKEKFFQQNGGLMLQQQLSRQEGSDETIKIFTAGELEKATNKYDESNIVGRGGKASTISWEVRLRIATETAGVLSYLHSATSTPIIHRDVKSTNILLDDNYTAKVSDFGASRLVPLDQTQLSTLVQGTLGYLDPEYLLTSQLTEKSDVYSFGVVFVELLTGEKALSFDRSEEERSLAMYFLSSCKDDNLFQVLDKRIVNEENIEQLKEAANLAKRCLRLKGDERPTMKEVAMELERMRMMEEHAWIDSKEKEQLHGESSKAYDNDCSFGFTSASFDSLGVPMNDGR</sequence>
<dbReference type="InterPro" id="IPR000742">
    <property type="entry name" value="EGF"/>
</dbReference>
<dbReference type="SMART" id="SM00179">
    <property type="entry name" value="EGF_CA"/>
    <property type="match status" value="1"/>
</dbReference>
<evidence type="ECO:0000256" key="4">
    <source>
        <dbReference type="ARBA" id="ARBA00022679"/>
    </source>
</evidence>
<evidence type="ECO:0000256" key="3">
    <source>
        <dbReference type="ARBA" id="ARBA00022536"/>
    </source>
</evidence>
<evidence type="ECO:0000256" key="9">
    <source>
        <dbReference type="ARBA" id="ARBA00023157"/>
    </source>
</evidence>
<dbReference type="SMART" id="SM00220">
    <property type="entry name" value="S_TKc"/>
    <property type="match status" value="1"/>
</dbReference>
<dbReference type="CDD" id="cd00054">
    <property type="entry name" value="EGF_CA"/>
    <property type="match status" value="1"/>
</dbReference>
<evidence type="ECO:0000313" key="17">
    <source>
        <dbReference type="EMBL" id="RVW51094.1"/>
    </source>
</evidence>
<dbReference type="InterPro" id="IPR045274">
    <property type="entry name" value="WAK-like"/>
</dbReference>
<dbReference type="FunFam" id="2.10.25.10:FF:000968">
    <property type="entry name" value="Uncharacterized protein"/>
    <property type="match status" value="1"/>
</dbReference>
<keyword evidence="7 17" id="KW-0418">Kinase</keyword>
<dbReference type="SUPFAM" id="SSF56112">
    <property type="entry name" value="Protein kinase-like (PK-like)"/>
    <property type="match status" value="1"/>
</dbReference>
<keyword evidence="14" id="KW-0472">Membrane</keyword>
<reference evidence="17 18" key="1">
    <citation type="journal article" date="2018" name="PLoS Genet.">
        <title>Population sequencing reveals clonal diversity and ancestral inbreeding in the grapevine cultivar Chardonnay.</title>
        <authorList>
            <person name="Roach M.J."/>
            <person name="Johnson D.L."/>
            <person name="Bohlmann J."/>
            <person name="van Vuuren H.J."/>
            <person name="Jones S.J."/>
            <person name="Pretorius I.S."/>
            <person name="Schmidt S.A."/>
            <person name="Borneman A.R."/>
        </authorList>
    </citation>
    <scope>NUCLEOTIDE SEQUENCE [LARGE SCALE GENOMIC DNA]</scope>
    <source>
        <strain evidence="18">cv. Chardonnay</strain>
        <tissue evidence="17">Leaf</tissue>
    </source>
</reference>
<dbReference type="PROSITE" id="PS01187">
    <property type="entry name" value="EGF_CA"/>
    <property type="match status" value="1"/>
</dbReference>
<dbReference type="SMART" id="SM00181">
    <property type="entry name" value="EGF"/>
    <property type="match status" value="2"/>
</dbReference>